<dbReference type="Pfam" id="PF20434">
    <property type="entry name" value="BD-FAE"/>
    <property type="match status" value="1"/>
</dbReference>
<reference evidence="4" key="1">
    <citation type="submission" date="2020-02" db="EMBL/GenBank/DDBJ databases">
        <authorList>
            <person name="Meier V. D."/>
        </authorList>
    </citation>
    <scope>NUCLEOTIDE SEQUENCE</scope>
    <source>
        <strain evidence="4">AVDCRST_MAG38</strain>
    </source>
</reference>
<keyword evidence="1" id="KW-0378">Hydrolase</keyword>
<dbReference type="InterPro" id="IPR049492">
    <property type="entry name" value="BD-FAE-like_dom"/>
</dbReference>
<dbReference type="GO" id="GO:0016787">
    <property type="term" value="F:hydrolase activity"/>
    <property type="evidence" value="ECO:0007669"/>
    <property type="project" value="UniProtKB-KW"/>
</dbReference>
<organism evidence="4">
    <name type="scientific">uncultured Solirubrobacteraceae bacterium</name>
    <dbReference type="NCBI Taxonomy" id="1162706"/>
    <lineage>
        <taxon>Bacteria</taxon>
        <taxon>Bacillati</taxon>
        <taxon>Actinomycetota</taxon>
        <taxon>Thermoleophilia</taxon>
        <taxon>Solirubrobacterales</taxon>
        <taxon>Solirubrobacteraceae</taxon>
        <taxon>environmental samples</taxon>
    </lineage>
</organism>
<dbReference type="AlphaFoldDB" id="A0A6J4RPB9"/>
<dbReference type="Gene3D" id="3.40.50.1820">
    <property type="entry name" value="alpha/beta hydrolase"/>
    <property type="match status" value="1"/>
</dbReference>
<protein>
    <recommendedName>
        <fullName evidence="3">BD-FAE-like domain-containing protein</fullName>
    </recommendedName>
</protein>
<dbReference type="SUPFAM" id="SSF53474">
    <property type="entry name" value="alpha/beta-Hydrolases"/>
    <property type="match status" value="1"/>
</dbReference>
<evidence type="ECO:0000256" key="2">
    <source>
        <dbReference type="SAM" id="MobiDB-lite"/>
    </source>
</evidence>
<dbReference type="EMBL" id="CADCVJ010000116">
    <property type="protein sequence ID" value="CAA9474112.1"/>
    <property type="molecule type" value="Genomic_DNA"/>
</dbReference>
<evidence type="ECO:0000259" key="3">
    <source>
        <dbReference type="Pfam" id="PF20434"/>
    </source>
</evidence>
<name>A0A6J4RPB9_9ACTN</name>
<sequence>MSLVRRIALSSLTRPARHRYGPDPSQVADLHVPPGPGPFPVAVLIHGGFWQTRYGKLVMRPLAGDLIAHGWAVWNLEYRRLGRGGTGGWPATFEDVAAGIDALAAIADPRLDLARVTAVGHSAGGQLALWAAARADLPAGAPGADPEVPLSHVVALTPVTSLRSAGRFAHALMGGTADAVRERYDQADPMRRIPLSVPVLLVHPVDDGTVPVRQSQVYAERAHDAGADVTLVEPDRGGHRAPIDPPSDAWGSARRWMTETAAAQASSDPLA</sequence>
<feature type="region of interest" description="Disordered" evidence="2">
    <location>
        <begin position="232"/>
        <end position="251"/>
    </location>
</feature>
<dbReference type="InterPro" id="IPR050300">
    <property type="entry name" value="GDXG_lipolytic_enzyme"/>
</dbReference>
<feature type="domain" description="BD-FAE-like" evidence="3">
    <location>
        <begin position="29"/>
        <end position="219"/>
    </location>
</feature>
<evidence type="ECO:0000313" key="4">
    <source>
        <dbReference type="EMBL" id="CAA9474112.1"/>
    </source>
</evidence>
<dbReference type="PANTHER" id="PTHR48081">
    <property type="entry name" value="AB HYDROLASE SUPERFAMILY PROTEIN C4A8.06C"/>
    <property type="match status" value="1"/>
</dbReference>
<evidence type="ECO:0000256" key="1">
    <source>
        <dbReference type="ARBA" id="ARBA00022801"/>
    </source>
</evidence>
<dbReference type="InterPro" id="IPR029058">
    <property type="entry name" value="AB_hydrolase_fold"/>
</dbReference>
<accession>A0A6J4RPB9</accession>
<gene>
    <name evidence="4" type="ORF">AVDCRST_MAG38-1535</name>
</gene>
<feature type="compositionally biased region" description="Basic and acidic residues" evidence="2">
    <location>
        <begin position="233"/>
        <end position="242"/>
    </location>
</feature>
<proteinExistence type="predicted"/>